<dbReference type="EMBL" id="BMFW01000007">
    <property type="protein sequence ID" value="GGH95260.1"/>
    <property type="molecule type" value="Genomic_DNA"/>
</dbReference>
<comment type="caution">
    <text evidence="2">The sequence shown here is derived from an EMBL/GenBank/DDBJ whole genome shotgun (WGS) entry which is preliminary data.</text>
</comment>
<gene>
    <name evidence="2" type="ORF">GCM10007170_20370</name>
</gene>
<keyword evidence="3" id="KW-1185">Reference proteome</keyword>
<proteinExistence type="predicted"/>
<accession>A0ABQ2AT42</accession>
<organism evidence="2 3">
    <name type="scientific">Arthrobacter liuii</name>
    <dbReference type="NCBI Taxonomy" id="1476996"/>
    <lineage>
        <taxon>Bacteria</taxon>
        <taxon>Bacillati</taxon>
        <taxon>Actinomycetota</taxon>
        <taxon>Actinomycetes</taxon>
        <taxon>Micrococcales</taxon>
        <taxon>Micrococcaceae</taxon>
        <taxon>Arthrobacter</taxon>
    </lineage>
</organism>
<keyword evidence="1" id="KW-0472">Membrane</keyword>
<name>A0ABQ2AT42_9MICC</name>
<feature type="transmembrane region" description="Helical" evidence="1">
    <location>
        <begin position="85"/>
        <end position="106"/>
    </location>
</feature>
<evidence type="ECO:0000256" key="1">
    <source>
        <dbReference type="SAM" id="Phobius"/>
    </source>
</evidence>
<reference evidence="3" key="1">
    <citation type="journal article" date="2019" name="Int. J. Syst. Evol. Microbiol.">
        <title>The Global Catalogue of Microorganisms (GCM) 10K type strain sequencing project: providing services to taxonomists for standard genome sequencing and annotation.</title>
        <authorList>
            <consortium name="The Broad Institute Genomics Platform"/>
            <consortium name="The Broad Institute Genome Sequencing Center for Infectious Disease"/>
            <person name="Wu L."/>
            <person name="Ma J."/>
        </authorList>
    </citation>
    <scope>NUCLEOTIDE SEQUENCE [LARGE SCALE GENOMIC DNA]</scope>
    <source>
        <strain evidence="3">CGMCC 1.12778</strain>
    </source>
</reference>
<evidence type="ECO:0000313" key="2">
    <source>
        <dbReference type="EMBL" id="GGH95260.1"/>
    </source>
</evidence>
<evidence type="ECO:0000313" key="3">
    <source>
        <dbReference type="Proteomes" id="UP000643279"/>
    </source>
</evidence>
<dbReference type="Proteomes" id="UP000643279">
    <property type="component" value="Unassembled WGS sequence"/>
</dbReference>
<keyword evidence="1" id="KW-0812">Transmembrane</keyword>
<protein>
    <submittedName>
        <fullName evidence="2">Uncharacterized protein</fullName>
    </submittedName>
</protein>
<sequence length="124" mass="13273">MDTDESTPSEGLTLITLQRRQLVGHDILLARHGNHISSMRVDRSNDRVVALLDDGSLDSAPNLITPGLQLPQTVRSVLREDWKLLSAWAGMAALVGGLMTAAAVVLGTTADPAMLEAFTAYSAY</sequence>
<keyword evidence="1" id="KW-1133">Transmembrane helix</keyword>